<gene>
    <name evidence="1" type="ORF">EZS28_017101</name>
</gene>
<protein>
    <recommendedName>
        <fullName evidence="3">SPRY domain-containing protein</fullName>
    </recommendedName>
</protein>
<name>A0A5J4VXJ7_9EUKA</name>
<accession>A0A5J4VXJ7</accession>
<dbReference type="Proteomes" id="UP000324800">
    <property type="component" value="Unassembled WGS sequence"/>
</dbReference>
<evidence type="ECO:0000313" key="2">
    <source>
        <dbReference type="Proteomes" id="UP000324800"/>
    </source>
</evidence>
<proteinExistence type="predicted"/>
<evidence type="ECO:0000313" key="1">
    <source>
        <dbReference type="EMBL" id="KAA6387371.1"/>
    </source>
</evidence>
<dbReference type="EMBL" id="SNRW01004403">
    <property type="protein sequence ID" value="KAA6387371.1"/>
    <property type="molecule type" value="Genomic_DNA"/>
</dbReference>
<evidence type="ECO:0008006" key="3">
    <source>
        <dbReference type="Google" id="ProtNLM"/>
    </source>
</evidence>
<dbReference type="AlphaFoldDB" id="A0A5J4VXJ7"/>
<sequence>MSVPIEYNIVGGLLGLGQDILLDVLTQIKYIKDTQQIIGMCKKCFVLKNHQRFNLILQNKIDPIHPEVIITNETLISQQGASIVHIGQEEATSIVISPIITEGIVRFEGMFYQTGSVGRYFGLADSSIIFASGDQTWNNSKYKEKNVCYYSDGEIIHRNDVWKNGNIGFNDQQSIAMEVNMNADSRTLHFFIEDKQQQNFVIDIPESVRFYVFLRYQDSSFQITRFERLQSSSVRQIEGQNAFKWGTEW</sequence>
<reference evidence="1 2" key="1">
    <citation type="submission" date="2019-03" db="EMBL/GenBank/DDBJ databases">
        <title>Single cell metagenomics reveals metabolic interactions within the superorganism composed of flagellate Streblomastix strix and complex community of Bacteroidetes bacteria on its surface.</title>
        <authorList>
            <person name="Treitli S.C."/>
            <person name="Kolisko M."/>
            <person name="Husnik F."/>
            <person name="Keeling P."/>
            <person name="Hampl V."/>
        </authorList>
    </citation>
    <scope>NUCLEOTIDE SEQUENCE [LARGE SCALE GENOMIC DNA]</scope>
    <source>
        <strain evidence="1">ST1C</strain>
    </source>
</reference>
<comment type="caution">
    <text evidence="1">The sequence shown here is derived from an EMBL/GenBank/DDBJ whole genome shotgun (WGS) entry which is preliminary data.</text>
</comment>
<organism evidence="1 2">
    <name type="scientific">Streblomastix strix</name>
    <dbReference type="NCBI Taxonomy" id="222440"/>
    <lineage>
        <taxon>Eukaryota</taxon>
        <taxon>Metamonada</taxon>
        <taxon>Preaxostyla</taxon>
        <taxon>Oxymonadida</taxon>
        <taxon>Streblomastigidae</taxon>
        <taxon>Streblomastix</taxon>
    </lineage>
</organism>